<keyword evidence="3" id="KW-0378">Hydrolase</keyword>
<feature type="active site" description="Nucleophile" evidence="5">
    <location>
        <position position="30"/>
    </location>
</feature>
<comment type="similarity">
    <text evidence="1">Belongs to the low molecular weight phosphotyrosine protein phosphatase family.</text>
</comment>
<dbReference type="InterPro" id="IPR023485">
    <property type="entry name" value="Ptyr_pPase"/>
</dbReference>
<evidence type="ECO:0000256" key="2">
    <source>
        <dbReference type="ARBA" id="ARBA00013064"/>
    </source>
</evidence>
<dbReference type="SMART" id="SM00226">
    <property type="entry name" value="LMWPc"/>
    <property type="match status" value="1"/>
</dbReference>
<dbReference type="AlphaFoldDB" id="A0A426Q152"/>
<dbReference type="PANTHER" id="PTHR11717:SF7">
    <property type="entry name" value="LOW MOLECULAR WEIGHT PHOSPHOTYROSINE PROTEIN PHOSPHATASE"/>
    <property type="match status" value="1"/>
</dbReference>
<dbReference type="InterPro" id="IPR036196">
    <property type="entry name" value="Ptyr_pPase_sf"/>
</dbReference>
<dbReference type="SUPFAM" id="SSF52788">
    <property type="entry name" value="Phosphotyrosine protein phosphatases I"/>
    <property type="match status" value="1"/>
</dbReference>
<feature type="active site" evidence="5">
    <location>
        <position position="36"/>
    </location>
</feature>
<evidence type="ECO:0000313" key="7">
    <source>
        <dbReference type="EMBL" id="RRO87703.1"/>
    </source>
</evidence>
<evidence type="ECO:0000256" key="4">
    <source>
        <dbReference type="ARBA" id="ARBA00022912"/>
    </source>
</evidence>
<evidence type="ECO:0000256" key="3">
    <source>
        <dbReference type="ARBA" id="ARBA00022801"/>
    </source>
</evidence>
<proteinExistence type="inferred from homology"/>
<dbReference type="InterPro" id="IPR017867">
    <property type="entry name" value="Tyr_phospatase_low_mol_wt"/>
</dbReference>
<dbReference type="GO" id="GO:0004725">
    <property type="term" value="F:protein tyrosine phosphatase activity"/>
    <property type="evidence" value="ECO:0007669"/>
    <property type="project" value="UniProtKB-EC"/>
</dbReference>
<organism evidence="7 8">
    <name type="scientific">Corynebacterium bovis</name>
    <dbReference type="NCBI Taxonomy" id="36808"/>
    <lineage>
        <taxon>Bacteria</taxon>
        <taxon>Bacillati</taxon>
        <taxon>Actinomycetota</taxon>
        <taxon>Actinomycetes</taxon>
        <taxon>Mycobacteriales</taxon>
        <taxon>Corynebacteriaceae</taxon>
        <taxon>Corynebacterium</taxon>
    </lineage>
</organism>
<evidence type="ECO:0000259" key="6">
    <source>
        <dbReference type="SMART" id="SM00226"/>
    </source>
</evidence>
<dbReference type="Pfam" id="PF01451">
    <property type="entry name" value="LMWPc"/>
    <property type="match status" value="1"/>
</dbReference>
<dbReference type="EMBL" id="PQNK01000002">
    <property type="protein sequence ID" value="RRO87703.1"/>
    <property type="molecule type" value="Genomic_DNA"/>
</dbReference>
<dbReference type="PANTHER" id="PTHR11717">
    <property type="entry name" value="LOW MOLECULAR WEIGHT PROTEIN TYROSINE PHOSPHATASE"/>
    <property type="match status" value="1"/>
</dbReference>
<dbReference type="Gene3D" id="3.40.50.2300">
    <property type="match status" value="1"/>
</dbReference>
<dbReference type="InterPro" id="IPR050438">
    <property type="entry name" value="LMW_PTPase"/>
</dbReference>
<dbReference type="CDD" id="cd16343">
    <property type="entry name" value="LMWPTP"/>
    <property type="match status" value="1"/>
</dbReference>
<reference evidence="7 8" key="1">
    <citation type="submission" date="2018-01" db="EMBL/GenBank/DDBJ databases">
        <title>Twenty Corynebacterium bovis Genomes.</title>
        <authorList>
            <person name="Gulvik C.A."/>
        </authorList>
    </citation>
    <scope>NUCLEOTIDE SEQUENCE [LARGE SCALE GENOMIC DNA]</scope>
    <source>
        <strain evidence="7 8">F6900</strain>
    </source>
</reference>
<gene>
    <name evidence="7" type="ORF">CXF48_02015</name>
</gene>
<feature type="active site" description="Proton donor" evidence="5">
    <location>
        <position position="143"/>
    </location>
</feature>
<dbReference type="PRINTS" id="PR00719">
    <property type="entry name" value="LMWPTPASE"/>
</dbReference>
<name>A0A426Q152_9CORY</name>
<keyword evidence="4" id="KW-0904">Protein phosphatase</keyword>
<evidence type="ECO:0000256" key="5">
    <source>
        <dbReference type="PIRSR" id="PIRSR617867-1"/>
    </source>
</evidence>
<evidence type="ECO:0000256" key="1">
    <source>
        <dbReference type="ARBA" id="ARBA00011063"/>
    </source>
</evidence>
<dbReference type="Proteomes" id="UP000276526">
    <property type="component" value="Unassembled WGS sequence"/>
</dbReference>
<protein>
    <recommendedName>
        <fullName evidence="2">protein-tyrosine-phosphatase</fullName>
        <ecNumber evidence="2">3.1.3.48</ecNumber>
    </recommendedName>
</protein>
<sequence length="175" mass="19025">MTQDPTTQDARTPETGVDLDRPALHLCVVCTGNICRSPMGEVMLRDALDDAGLGDAVRVTSCGTHGYHIGQHADPRAVAQLAADGHDGSRHRAAEFGPRDEDADLFLAMTHGHVRELREMGVDGDRIRLIRSFGPDGDEDVDDPYYGSADGFARVAREIREALPGVVDWVRANLH</sequence>
<feature type="domain" description="Phosphotyrosine protein phosphatase I" evidence="6">
    <location>
        <begin position="24"/>
        <end position="169"/>
    </location>
</feature>
<dbReference type="RefSeq" id="WP_125206953.1">
    <property type="nucleotide sequence ID" value="NZ_JAUKFU010000055.1"/>
</dbReference>
<evidence type="ECO:0000313" key="8">
    <source>
        <dbReference type="Proteomes" id="UP000276526"/>
    </source>
</evidence>
<dbReference type="EC" id="3.1.3.48" evidence="2"/>
<accession>A0A426Q152</accession>
<comment type="caution">
    <text evidence="7">The sequence shown here is derived from an EMBL/GenBank/DDBJ whole genome shotgun (WGS) entry which is preliminary data.</text>
</comment>